<dbReference type="Proteomes" id="UP000028880">
    <property type="component" value="Unassembled WGS sequence"/>
</dbReference>
<evidence type="ECO:0000313" key="3">
    <source>
        <dbReference type="EMBL" id="CDO90047.1"/>
    </source>
</evidence>
<evidence type="ECO:0000313" key="4">
    <source>
        <dbReference type="EMBL" id="ORW98654.1"/>
    </source>
</evidence>
<dbReference type="GO" id="GO:0008933">
    <property type="term" value="F:peptidoglycan lytic transglycosylase activity"/>
    <property type="evidence" value="ECO:0007669"/>
    <property type="project" value="TreeGrafter"/>
</dbReference>
<dbReference type="Proteomes" id="UP000193710">
    <property type="component" value="Unassembled WGS sequence"/>
</dbReference>
<proteinExistence type="predicted"/>
<dbReference type="eggNOG" id="COG2951">
    <property type="taxonomic scope" value="Bacteria"/>
</dbReference>
<evidence type="ECO:0000313" key="5">
    <source>
        <dbReference type="Proteomes" id="UP000193710"/>
    </source>
</evidence>
<reference evidence="4 5" key="3">
    <citation type="submission" date="2016-01" db="EMBL/GenBank/DDBJ databases">
        <title>The new phylogeny of the genus Mycobacterium.</title>
        <authorList>
            <person name="Tarcisio F."/>
            <person name="Conor M."/>
            <person name="Antonella G."/>
            <person name="Elisabetta G."/>
            <person name="Giulia F.S."/>
            <person name="Sara T."/>
            <person name="Anna F."/>
            <person name="Clotilde B."/>
            <person name="Roberto B."/>
            <person name="Veronica D.S."/>
            <person name="Fabio R."/>
            <person name="Monica P."/>
            <person name="Olivier J."/>
            <person name="Enrico T."/>
            <person name="Nicola S."/>
        </authorList>
    </citation>
    <scope>NUCLEOTIDE SEQUENCE [LARGE SCALE GENOMIC DNA]</scope>
    <source>
        <strain evidence="4 5">DSM 44626</strain>
    </source>
</reference>
<dbReference type="CDD" id="cd13399">
    <property type="entry name" value="Slt35-like"/>
    <property type="match status" value="1"/>
</dbReference>
<dbReference type="EMBL" id="HG964446">
    <property type="protein sequence ID" value="CDO90047.1"/>
    <property type="molecule type" value="Genomic_DNA"/>
</dbReference>
<feature type="region of interest" description="Disordered" evidence="1">
    <location>
        <begin position="371"/>
        <end position="420"/>
    </location>
</feature>
<protein>
    <submittedName>
        <fullName evidence="3">Membrane protein</fullName>
    </submittedName>
</protein>
<dbReference type="EMBL" id="LQPY01000048">
    <property type="protein sequence ID" value="ORW98654.1"/>
    <property type="molecule type" value="Genomic_DNA"/>
</dbReference>
<dbReference type="RefSeq" id="WP_036470827.1">
    <property type="nucleotide sequence ID" value="NZ_HG964446.1"/>
</dbReference>
<gene>
    <name evidence="4" type="ORF">AWC29_04480</name>
    <name evidence="3" type="ORF">BN973_04438</name>
</gene>
<dbReference type="STRING" id="47839.BN973_04438"/>
<dbReference type="GO" id="GO:0009253">
    <property type="term" value="P:peptidoglycan catabolic process"/>
    <property type="evidence" value="ECO:0007669"/>
    <property type="project" value="TreeGrafter"/>
</dbReference>
<evidence type="ECO:0000256" key="1">
    <source>
        <dbReference type="SAM" id="MobiDB-lite"/>
    </source>
</evidence>
<dbReference type="InterPro" id="IPR043426">
    <property type="entry name" value="MltB-like"/>
</dbReference>
<keyword evidence="5" id="KW-1185">Reference proteome</keyword>
<dbReference type="PANTHER" id="PTHR30163">
    <property type="entry name" value="MEMBRANE-BOUND LYTIC MUREIN TRANSGLYCOSYLASE B"/>
    <property type="match status" value="1"/>
</dbReference>
<dbReference type="InterPro" id="IPR031304">
    <property type="entry name" value="SLT_2"/>
</dbReference>
<reference evidence="3" key="1">
    <citation type="journal article" date="2014" name="Genome Announc.">
        <title>Draft Genome Sequence of Mycobacterium triplex DSM 44626.</title>
        <authorList>
            <person name="Sassi M."/>
            <person name="Croce O."/>
            <person name="Robert C."/>
            <person name="Raoult D."/>
            <person name="Drancourt M."/>
        </authorList>
    </citation>
    <scope>NUCLEOTIDE SEQUENCE [LARGE SCALE GENOMIC DNA]</scope>
    <source>
        <strain evidence="3">DSM 44626</strain>
    </source>
</reference>
<accession>A0A024K394</accession>
<name>A0A024K394_9MYCO</name>
<dbReference type="HOGENOM" id="CLU_034941_3_0_11"/>
<sequence>MRIGGRLGARPAVAAARKLKLPVTRAQAFSVAVISPLVFAGVVGATPEPLHGHAKSPIPSVHAVITPVAAVSPSVPDLSGPVVIAIDRAPTAFHVAAGASSAPPPPKVVNAPGALGIPMMALTAYRNAEQKMGMSDPACGVSWNLLAGIGRIESGHAGGGAVDARGTAVTPIYGPSLDGTLPGNEVVISSSVGNRVTYARAMGPMQFLPGTWAKYASDGDGDGLADPQNLFDSTLTAARYLCSGGLNLRDPAQVMAAILRYNNSTAYAQNVLGWAAAYATGVVPVDLPPITGPPPPLGNAHDEHPEGLGPGLPINMIGLPQDDPMARMPLIDLTGQPQQLNPSSPMFPWMTPPPNQAPTIGHMPGCTVICISSQTPPPGAPQLGPQPFAPPAPNAPPWAPQAPPPPAPLAPPQPAPAAAG</sequence>
<dbReference type="PANTHER" id="PTHR30163:SF8">
    <property type="entry name" value="LYTIC MUREIN TRANSGLYCOSYLASE"/>
    <property type="match status" value="1"/>
</dbReference>
<dbReference type="SUPFAM" id="SSF53955">
    <property type="entry name" value="Lysozyme-like"/>
    <property type="match status" value="1"/>
</dbReference>
<dbReference type="Gene3D" id="1.10.530.10">
    <property type="match status" value="1"/>
</dbReference>
<organism evidence="3">
    <name type="scientific">Mycobacterium triplex</name>
    <dbReference type="NCBI Taxonomy" id="47839"/>
    <lineage>
        <taxon>Bacteria</taxon>
        <taxon>Bacillati</taxon>
        <taxon>Actinomycetota</taxon>
        <taxon>Actinomycetes</taxon>
        <taxon>Mycobacteriales</taxon>
        <taxon>Mycobacteriaceae</taxon>
        <taxon>Mycobacterium</taxon>
        <taxon>Mycobacterium simiae complex</taxon>
    </lineage>
</organism>
<dbReference type="Pfam" id="PF13406">
    <property type="entry name" value="SLT_2"/>
    <property type="match status" value="1"/>
</dbReference>
<feature type="compositionally biased region" description="Pro residues" evidence="1">
    <location>
        <begin position="387"/>
        <end position="420"/>
    </location>
</feature>
<feature type="domain" description="Transglycosylase SLT" evidence="2">
    <location>
        <begin position="198"/>
        <end position="249"/>
    </location>
</feature>
<evidence type="ECO:0000259" key="2">
    <source>
        <dbReference type="Pfam" id="PF13406"/>
    </source>
</evidence>
<reference evidence="3" key="2">
    <citation type="submission" date="2014-04" db="EMBL/GenBank/DDBJ databases">
        <authorList>
            <person name="Urmite Genomes U."/>
        </authorList>
    </citation>
    <scope>NUCLEOTIDE SEQUENCE</scope>
    <source>
        <strain evidence="3">DSM 44626</strain>
    </source>
</reference>
<dbReference type="AlphaFoldDB" id="A0A024K394"/>
<dbReference type="InterPro" id="IPR023346">
    <property type="entry name" value="Lysozyme-like_dom_sf"/>
</dbReference>